<evidence type="ECO:0000313" key="1">
    <source>
        <dbReference type="EMBL" id="TLF74296.1"/>
    </source>
</evidence>
<dbReference type="Proteomes" id="UP000306378">
    <property type="component" value="Unassembled WGS sequence"/>
</dbReference>
<reference evidence="1 2" key="1">
    <citation type="submission" date="2019-05" db="EMBL/GenBank/DDBJ databases">
        <title>Genomes sequences of two Nocardia cyriacigeorgica environmental isolates, type strains Nocardia asteroides ATCC 19247 and Nocardia cyriacigeorgica DSM 44484.</title>
        <authorList>
            <person name="Vautrin F."/>
            <person name="Bergeron E."/>
            <person name="Dubost A."/>
            <person name="Abrouk D."/>
            <person name="Rodriguez Nava V."/>
            <person name="Pujic P."/>
        </authorList>
    </citation>
    <scope>NUCLEOTIDE SEQUENCE [LARGE SCALE GENOMIC DNA]</scope>
    <source>
        <strain evidence="1 2">EML 446</strain>
    </source>
</reference>
<organism evidence="1 2">
    <name type="scientific">Nocardia cyriacigeorgica</name>
    <dbReference type="NCBI Taxonomy" id="135487"/>
    <lineage>
        <taxon>Bacteria</taxon>
        <taxon>Bacillati</taxon>
        <taxon>Actinomycetota</taxon>
        <taxon>Actinomycetes</taxon>
        <taxon>Mycobacteriales</taxon>
        <taxon>Nocardiaceae</taxon>
        <taxon>Nocardia</taxon>
    </lineage>
</organism>
<comment type="caution">
    <text evidence="1">The sequence shown here is derived from an EMBL/GenBank/DDBJ whole genome shotgun (WGS) entry which is preliminary data.</text>
</comment>
<dbReference type="AlphaFoldDB" id="A0A5R8NFA2"/>
<sequence length="58" mass="6266">MEGRAEGRAETLIEQLALKFGPVPVDVAMAVGRASSEQLHSWTARILTARSLDEMGIV</sequence>
<evidence type="ECO:0000313" key="2">
    <source>
        <dbReference type="Proteomes" id="UP000306378"/>
    </source>
</evidence>
<proteinExistence type="predicted"/>
<protein>
    <submittedName>
        <fullName evidence="1">Transposase</fullName>
    </submittedName>
</protein>
<gene>
    <name evidence="1" type="ORF">FEK34_23150</name>
</gene>
<dbReference type="EMBL" id="VBUT01000010">
    <property type="protein sequence ID" value="TLF74296.1"/>
    <property type="molecule type" value="Genomic_DNA"/>
</dbReference>
<name>A0A5R8NFA2_9NOCA</name>
<accession>A0A5R8NFA2</accession>